<evidence type="ECO:0000313" key="3">
    <source>
        <dbReference type="Proteomes" id="UP000605676"/>
    </source>
</evidence>
<reference evidence="2 3" key="1">
    <citation type="submission" date="2021-01" db="EMBL/GenBank/DDBJ databases">
        <title>Carboxyliciviraga sp.nov., isolated from coastal sediments.</title>
        <authorList>
            <person name="Lu D."/>
            <person name="Zhang T."/>
        </authorList>
    </citation>
    <scope>NUCLEOTIDE SEQUENCE [LARGE SCALE GENOMIC DNA]</scope>
    <source>
        <strain evidence="2 3">N1Y132</strain>
    </source>
</reference>
<sequence>MKRVTIALFTILITIGASAQINISKYGAIDGINETGQTRVIVGEDYYFTSELNEDGEVYRLEGVPAEGDHIRSITEDEFQKVKTAFEEKFDMELRHQSNSGQSINEGTWSSTRDNIEFEIVVDEYDSADYHPYEIKMSITHTD</sequence>
<protein>
    <recommendedName>
        <fullName evidence="4">Secreted protein</fullName>
    </recommendedName>
</protein>
<feature type="signal peptide" evidence="1">
    <location>
        <begin position="1"/>
        <end position="19"/>
    </location>
</feature>
<comment type="caution">
    <text evidence="2">The sequence shown here is derived from an EMBL/GenBank/DDBJ whole genome shotgun (WGS) entry which is preliminary data.</text>
</comment>
<evidence type="ECO:0000313" key="2">
    <source>
        <dbReference type="EMBL" id="MBK3517361.1"/>
    </source>
</evidence>
<gene>
    <name evidence="2" type="ORF">JIV24_08420</name>
</gene>
<dbReference type="RefSeq" id="WP_200464591.1">
    <property type="nucleotide sequence ID" value="NZ_JAENRR010000015.1"/>
</dbReference>
<keyword evidence="3" id="KW-1185">Reference proteome</keyword>
<name>A0ABS1HIA3_9BACT</name>
<proteinExistence type="predicted"/>
<feature type="chain" id="PRO_5046737639" description="Secreted protein" evidence="1">
    <location>
        <begin position="20"/>
        <end position="143"/>
    </location>
</feature>
<dbReference type="EMBL" id="JAENRR010000015">
    <property type="protein sequence ID" value="MBK3517361.1"/>
    <property type="molecule type" value="Genomic_DNA"/>
</dbReference>
<accession>A0ABS1HIA3</accession>
<evidence type="ECO:0000256" key="1">
    <source>
        <dbReference type="SAM" id="SignalP"/>
    </source>
</evidence>
<organism evidence="2 3">
    <name type="scientific">Carboxylicivirga marina</name>
    <dbReference type="NCBI Taxonomy" id="2800988"/>
    <lineage>
        <taxon>Bacteria</taxon>
        <taxon>Pseudomonadati</taxon>
        <taxon>Bacteroidota</taxon>
        <taxon>Bacteroidia</taxon>
        <taxon>Marinilabiliales</taxon>
        <taxon>Marinilabiliaceae</taxon>
        <taxon>Carboxylicivirga</taxon>
    </lineage>
</organism>
<keyword evidence="1" id="KW-0732">Signal</keyword>
<dbReference type="Proteomes" id="UP000605676">
    <property type="component" value="Unassembled WGS sequence"/>
</dbReference>
<evidence type="ECO:0008006" key="4">
    <source>
        <dbReference type="Google" id="ProtNLM"/>
    </source>
</evidence>